<evidence type="ECO:0000256" key="6">
    <source>
        <dbReference type="SAM" id="MobiDB-lite"/>
    </source>
</evidence>
<feature type="region of interest" description="Disordered" evidence="6">
    <location>
        <begin position="1"/>
        <end position="31"/>
    </location>
</feature>
<keyword evidence="5" id="KW-0472">Membrane</keyword>
<evidence type="ECO:0000313" key="8">
    <source>
        <dbReference type="Proteomes" id="UP000821853"/>
    </source>
</evidence>
<sequence>MKRDEDSESASLVGRENPGSYTEDARPTPHVRETDYVDTDVPLLSQFHEDAIAQASEGLFQWLVFLVCGLSLAADSIEIMVIAYVLPSAERELCMDDTRKGWLDKKPKTPDFDLALSYGGKIKGSMTFSVHLCEPGSLPRTKLPRCAAAKRKGTSDTLALFRSFDQSERRDM</sequence>
<keyword evidence="2" id="KW-0813">Transport</keyword>
<proteinExistence type="predicted"/>
<comment type="caution">
    <text evidence="7">The sequence shown here is derived from an EMBL/GenBank/DDBJ whole genome shotgun (WGS) entry which is preliminary data.</text>
</comment>
<accession>A0A9J6FYI8</accession>
<evidence type="ECO:0000256" key="5">
    <source>
        <dbReference type="ARBA" id="ARBA00023136"/>
    </source>
</evidence>
<gene>
    <name evidence="7" type="ORF">HPB48_008044</name>
</gene>
<keyword evidence="8" id="KW-1185">Reference proteome</keyword>
<keyword evidence="4" id="KW-1133">Transmembrane helix</keyword>
<evidence type="ECO:0000256" key="1">
    <source>
        <dbReference type="ARBA" id="ARBA00004141"/>
    </source>
</evidence>
<evidence type="ECO:0000313" key="7">
    <source>
        <dbReference type="EMBL" id="KAH9368290.1"/>
    </source>
</evidence>
<dbReference type="PANTHER" id="PTHR23511:SF34">
    <property type="entry name" value="SYNAPTIC VESICLE GLYCOPROTEIN 2"/>
    <property type="match status" value="1"/>
</dbReference>
<dbReference type="PANTHER" id="PTHR23511">
    <property type="entry name" value="SYNAPTIC VESICLE GLYCOPROTEIN 2"/>
    <property type="match status" value="1"/>
</dbReference>
<evidence type="ECO:0008006" key="9">
    <source>
        <dbReference type="Google" id="ProtNLM"/>
    </source>
</evidence>
<keyword evidence="3" id="KW-0812">Transmembrane</keyword>
<protein>
    <recommendedName>
        <fullName evidence="9">Synaptic vesicle protein</fullName>
    </recommendedName>
</protein>
<evidence type="ECO:0000256" key="2">
    <source>
        <dbReference type="ARBA" id="ARBA00022448"/>
    </source>
</evidence>
<comment type="subcellular location">
    <subcellularLocation>
        <location evidence="1">Membrane</location>
        <topology evidence="1">Multi-pass membrane protein</topology>
    </subcellularLocation>
</comment>
<organism evidence="7 8">
    <name type="scientific">Haemaphysalis longicornis</name>
    <name type="common">Bush tick</name>
    <dbReference type="NCBI Taxonomy" id="44386"/>
    <lineage>
        <taxon>Eukaryota</taxon>
        <taxon>Metazoa</taxon>
        <taxon>Ecdysozoa</taxon>
        <taxon>Arthropoda</taxon>
        <taxon>Chelicerata</taxon>
        <taxon>Arachnida</taxon>
        <taxon>Acari</taxon>
        <taxon>Parasitiformes</taxon>
        <taxon>Ixodida</taxon>
        <taxon>Ixodoidea</taxon>
        <taxon>Ixodidae</taxon>
        <taxon>Haemaphysalinae</taxon>
        <taxon>Haemaphysalis</taxon>
    </lineage>
</organism>
<evidence type="ECO:0000256" key="3">
    <source>
        <dbReference type="ARBA" id="ARBA00022692"/>
    </source>
</evidence>
<dbReference type="Proteomes" id="UP000821853">
    <property type="component" value="Chromosome 2"/>
</dbReference>
<dbReference type="EMBL" id="JABSTR010000004">
    <property type="protein sequence ID" value="KAH9368290.1"/>
    <property type="molecule type" value="Genomic_DNA"/>
</dbReference>
<dbReference type="GO" id="GO:0016020">
    <property type="term" value="C:membrane"/>
    <property type="evidence" value="ECO:0007669"/>
    <property type="project" value="UniProtKB-SubCell"/>
</dbReference>
<name>A0A9J6FYI8_HAELO</name>
<dbReference type="AlphaFoldDB" id="A0A9J6FYI8"/>
<dbReference type="VEuPathDB" id="VectorBase:HLOH_042215"/>
<evidence type="ECO:0000256" key="4">
    <source>
        <dbReference type="ARBA" id="ARBA00022989"/>
    </source>
</evidence>
<dbReference type="OrthoDB" id="6482992at2759"/>
<reference evidence="7 8" key="1">
    <citation type="journal article" date="2020" name="Cell">
        <title>Large-Scale Comparative Analyses of Tick Genomes Elucidate Their Genetic Diversity and Vector Capacities.</title>
        <authorList>
            <consortium name="Tick Genome and Microbiome Consortium (TIGMIC)"/>
            <person name="Jia N."/>
            <person name="Wang J."/>
            <person name="Shi W."/>
            <person name="Du L."/>
            <person name="Sun Y."/>
            <person name="Zhan W."/>
            <person name="Jiang J.F."/>
            <person name="Wang Q."/>
            <person name="Zhang B."/>
            <person name="Ji P."/>
            <person name="Bell-Sakyi L."/>
            <person name="Cui X.M."/>
            <person name="Yuan T.T."/>
            <person name="Jiang B.G."/>
            <person name="Yang W.F."/>
            <person name="Lam T.T."/>
            <person name="Chang Q.C."/>
            <person name="Ding S.J."/>
            <person name="Wang X.J."/>
            <person name="Zhu J.G."/>
            <person name="Ruan X.D."/>
            <person name="Zhao L."/>
            <person name="Wei J.T."/>
            <person name="Ye R.Z."/>
            <person name="Que T.C."/>
            <person name="Du C.H."/>
            <person name="Zhou Y.H."/>
            <person name="Cheng J.X."/>
            <person name="Dai P.F."/>
            <person name="Guo W.B."/>
            <person name="Han X.H."/>
            <person name="Huang E.J."/>
            <person name="Li L.F."/>
            <person name="Wei W."/>
            <person name="Gao Y.C."/>
            <person name="Liu J.Z."/>
            <person name="Shao H.Z."/>
            <person name="Wang X."/>
            <person name="Wang C.C."/>
            <person name="Yang T.C."/>
            <person name="Huo Q.B."/>
            <person name="Li W."/>
            <person name="Chen H.Y."/>
            <person name="Chen S.E."/>
            <person name="Zhou L.G."/>
            <person name="Ni X.B."/>
            <person name="Tian J.H."/>
            <person name="Sheng Y."/>
            <person name="Liu T."/>
            <person name="Pan Y.S."/>
            <person name="Xia L.Y."/>
            <person name="Li J."/>
            <person name="Zhao F."/>
            <person name="Cao W.C."/>
        </authorList>
    </citation>
    <scope>NUCLEOTIDE SEQUENCE [LARGE SCALE GENOMIC DNA]</scope>
    <source>
        <strain evidence="7">HaeL-2018</strain>
    </source>
</reference>